<comment type="caution">
    <text evidence="2">The sequence shown here is derived from an EMBL/GenBank/DDBJ whole genome shotgun (WGS) entry which is preliminary data.</text>
</comment>
<dbReference type="Gene3D" id="3.40.1190.20">
    <property type="match status" value="1"/>
</dbReference>
<feature type="domain" description="Carbohydrate kinase PfkB" evidence="1">
    <location>
        <begin position="147"/>
        <end position="252"/>
    </location>
</feature>
<evidence type="ECO:0000313" key="2">
    <source>
        <dbReference type="EMBL" id="MFC4242649.1"/>
    </source>
</evidence>
<dbReference type="InterPro" id="IPR007710">
    <property type="entry name" value="Nucleoside_deoxyribTrfase"/>
</dbReference>
<dbReference type="InterPro" id="IPR029056">
    <property type="entry name" value="Ribokinase-like"/>
</dbReference>
<keyword evidence="3" id="KW-1185">Reference proteome</keyword>
<dbReference type="GO" id="GO:0016301">
    <property type="term" value="F:kinase activity"/>
    <property type="evidence" value="ECO:0007669"/>
    <property type="project" value="UniProtKB-KW"/>
</dbReference>
<proteinExistence type="predicted"/>
<dbReference type="Pfam" id="PF05014">
    <property type="entry name" value="Nuc_deoxyrib_tr"/>
    <property type="match status" value="1"/>
</dbReference>
<reference evidence="3" key="1">
    <citation type="journal article" date="2019" name="Int. J. Syst. Evol. Microbiol.">
        <title>The Global Catalogue of Microorganisms (GCM) 10K type strain sequencing project: providing services to taxonomists for standard genome sequencing and annotation.</title>
        <authorList>
            <consortium name="The Broad Institute Genomics Platform"/>
            <consortium name="The Broad Institute Genome Sequencing Center for Infectious Disease"/>
            <person name="Wu L."/>
            <person name="Ma J."/>
        </authorList>
    </citation>
    <scope>NUCLEOTIDE SEQUENCE [LARGE SCALE GENOMIC DNA]</scope>
    <source>
        <strain evidence="3">CGMCC 1.10363</strain>
    </source>
</reference>
<sequence length="405" mass="42734">MIIGGGTYRERVDSTQYTEDIGGSGFRAASLLSGTSVQFVSAVEDELSPLLEGACSLLGITCRNVGRDRSVGFHYRAPFVEPIVHGHSARLSTTFEIEGEHALVFGIVERGERQITATSLVYDPQSTDDILLTEETPPWRTPERLAISANAAETRAFADVTDLDAAARMVADKLKADVVITKVGGRGCLVTESANKNQTWIGVHATATVNKLGSGDVFSAAFAQAWHGGAEPIEAARFASAATAWWCDGNGLRLSPAALAGELPDAGAEELDNEGRSPLIYLAGPFFTIEQRWLIDQCKSFLEGAGAEVFSPIHEIGLGGPEVAGADLAGLAKCDAVFAILDGWDPGTLFETGWATARDIPVVAAGGIGHPEGATMLLGTGAEQHADYTTAMYRAIWRGLGVGRA</sequence>
<dbReference type="Gene3D" id="3.40.50.450">
    <property type="match status" value="1"/>
</dbReference>
<dbReference type="Proteomes" id="UP001595900">
    <property type="component" value="Unassembled WGS sequence"/>
</dbReference>
<dbReference type="InterPro" id="IPR011611">
    <property type="entry name" value="PfkB_dom"/>
</dbReference>
<keyword evidence="2" id="KW-0418">Kinase</keyword>
<name>A0ABV8Q679_9MICO</name>
<dbReference type="RefSeq" id="WP_390227520.1">
    <property type="nucleotide sequence ID" value="NZ_JBHSCN010000003.1"/>
</dbReference>
<dbReference type="SUPFAM" id="SSF53613">
    <property type="entry name" value="Ribokinase-like"/>
    <property type="match status" value="1"/>
</dbReference>
<dbReference type="EMBL" id="JBHSCN010000003">
    <property type="protein sequence ID" value="MFC4242649.1"/>
    <property type="molecule type" value="Genomic_DNA"/>
</dbReference>
<gene>
    <name evidence="2" type="ORF">ACFOYW_04625</name>
</gene>
<protein>
    <submittedName>
        <fullName evidence="2">PfkB family carbohydrate kinase</fullName>
    </submittedName>
</protein>
<dbReference type="SUPFAM" id="SSF52309">
    <property type="entry name" value="N-(deoxy)ribosyltransferase-like"/>
    <property type="match status" value="1"/>
</dbReference>
<evidence type="ECO:0000259" key="1">
    <source>
        <dbReference type="Pfam" id="PF00294"/>
    </source>
</evidence>
<organism evidence="2 3">
    <name type="scientific">Gryllotalpicola reticulitermitis</name>
    <dbReference type="NCBI Taxonomy" id="1184153"/>
    <lineage>
        <taxon>Bacteria</taxon>
        <taxon>Bacillati</taxon>
        <taxon>Actinomycetota</taxon>
        <taxon>Actinomycetes</taxon>
        <taxon>Micrococcales</taxon>
        <taxon>Microbacteriaceae</taxon>
        <taxon>Gryllotalpicola</taxon>
    </lineage>
</organism>
<keyword evidence="2" id="KW-0808">Transferase</keyword>
<evidence type="ECO:0000313" key="3">
    <source>
        <dbReference type="Proteomes" id="UP001595900"/>
    </source>
</evidence>
<dbReference type="Pfam" id="PF00294">
    <property type="entry name" value="PfkB"/>
    <property type="match status" value="1"/>
</dbReference>
<accession>A0ABV8Q679</accession>